<dbReference type="Pfam" id="PF06969">
    <property type="entry name" value="HemN_C"/>
    <property type="match status" value="1"/>
</dbReference>
<dbReference type="EMBL" id="FNHZ01000007">
    <property type="protein sequence ID" value="SDN15816.1"/>
    <property type="molecule type" value="Genomic_DNA"/>
</dbReference>
<feature type="domain" description="Radical SAM core" evidence="10">
    <location>
        <begin position="1"/>
        <end position="233"/>
    </location>
</feature>
<reference evidence="12" key="1">
    <citation type="submission" date="2016-10" db="EMBL/GenBank/DDBJ databases">
        <authorList>
            <person name="Varghese N."/>
            <person name="Submissions S."/>
        </authorList>
    </citation>
    <scope>NUCLEOTIDE SEQUENCE [LARGE SCALE GENOMIC DNA]</scope>
    <source>
        <strain evidence="12">M83</strain>
    </source>
</reference>
<dbReference type="SMART" id="SM00729">
    <property type="entry name" value="Elp3"/>
    <property type="match status" value="1"/>
</dbReference>
<comment type="function">
    <text evidence="9">Probably acts as a heme chaperone, transferring heme to an unknown acceptor. Binds one molecule of heme per monomer, possibly covalently. Binds 1 [4Fe-4S] cluster. The cluster is coordinated with 3 cysteines and an exchangeable S-adenosyl-L-methionine.</text>
</comment>
<evidence type="ECO:0000256" key="4">
    <source>
        <dbReference type="ARBA" id="ARBA00022691"/>
    </source>
</evidence>
<evidence type="ECO:0000256" key="6">
    <source>
        <dbReference type="ARBA" id="ARBA00023004"/>
    </source>
</evidence>
<dbReference type="GO" id="GO:0004109">
    <property type="term" value="F:coproporphyrinogen oxidase activity"/>
    <property type="evidence" value="ECO:0007669"/>
    <property type="project" value="InterPro"/>
</dbReference>
<dbReference type="CDD" id="cd01335">
    <property type="entry name" value="Radical_SAM"/>
    <property type="match status" value="1"/>
</dbReference>
<keyword evidence="3 9" id="KW-0349">Heme</keyword>
<keyword evidence="4 9" id="KW-0949">S-adenosyl-L-methionine</keyword>
<dbReference type="InterPro" id="IPR004559">
    <property type="entry name" value="HemW-like"/>
</dbReference>
<dbReference type="InterPro" id="IPR006638">
    <property type="entry name" value="Elp3/MiaA/NifB-like_rSAM"/>
</dbReference>
<proteinExistence type="inferred from homology"/>
<dbReference type="InterPro" id="IPR034505">
    <property type="entry name" value="Coproporphyrinogen-III_oxidase"/>
</dbReference>
<keyword evidence="7 9" id="KW-0411">Iron-sulfur</keyword>
<name>A0A1G9Z5C9_9FIRM</name>
<dbReference type="SFLD" id="SFLDS00029">
    <property type="entry name" value="Radical_SAM"/>
    <property type="match status" value="1"/>
</dbReference>
<dbReference type="InterPro" id="IPR007197">
    <property type="entry name" value="rSAM"/>
</dbReference>
<evidence type="ECO:0000256" key="8">
    <source>
        <dbReference type="ARBA" id="ARBA00023186"/>
    </source>
</evidence>
<evidence type="ECO:0000313" key="12">
    <source>
        <dbReference type="Proteomes" id="UP000187651"/>
    </source>
</evidence>
<keyword evidence="12" id="KW-1185">Reference proteome</keyword>
<keyword evidence="9" id="KW-0963">Cytoplasm</keyword>
<dbReference type="PANTHER" id="PTHR13932:SF5">
    <property type="entry name" value="RADICAL S-ADENOSYL METHIONINE DOMAIN-CONTAINING PROTEIN 1, MITOCHONDRIAL"/>
    <property type="match status" value="1"/>
</dbReference>
<dbReference type="SFLD" id="SFLDF00288">
    <property type="entry name" value="HemN-like__clustered_with_nucl"/>
    <property type="match status" value="1"/>
</dbReference>
<keyword evidence="8 9" id="KW-0143">Chaperone</keyword>
<dbReference type="NCBIfam" id="TIGR00539">
    <property type="entry name" value="hemN_rel"/>
    <property type="match status" value="1"/>
</dbReference>
<keyword evidence="6 9" id="KW-0408">Iron</keyword>
<comment type="subcellular location">
    <subcellularLocation>
        <location evidence="9">Cytoplasm</location>
    </subcellularLocation>
</comment>
<dbReference type="Pfam" id="PF04055">
    <property type="entry name" value="Radical_SAM"/>
    <property type="match status" value="1"/>
</dbReference>
<dbReference type="Gene3D" id="3.20.20.70">
    <property type="entry name" value="Aldolase class I"/>
    <property type="match status" value="1"/>
</dbReference>
<dbReference type="RefSeq" id="WP_074522021.1">
    <property type="nucleotide sequence ID" value="NZ_FNHZ01000007.1"/>
</dbReference>
<dbReference type="SFLD" id="SFLDF00562">
    <property type="entry name" value="HemN-like__clustered_with_heat"/>
    <property type="match status" value="1"/>
</dbReference>
<keyword evidence="5 9" id="KW-0479">Metal-binding</keyword>
<dbReference type="GO" id="GO:0005737">
    <property type="term" value="C:cytoplasm"/>
    <property type="evidence" value="ECO:0007669"/>
    <property type="project" value="UniProtKB-SubCell"/>
</dbReference>
<dbReference type="Proteomes" id="UP000187651">
    <property type="component" value="Unassembled WGS sequence"/>
</dbReference>
<dbReference type="InterPro" id="IPR058240">
    <property type="entry name" value="rSAM_sf"/>
</dbReference>
<dbReference type="InterPro" id="IPR013785">
    <property type="entry name" value="Aldolase_TIM"/>
</dbReference>
<gene>
    <name evidence="11" type="ORF">SAMN05216544_2007</name>
</gene>
<evidence type="ECO:0000256" key="3">
    <source>
        <dbReference type="ARBA" id="ARBA00022617"/>
    </source>
</evidence>
<dbReference type="GO" id="GO:0051539">
    <property type="term" value="F:4 iron, 4 sulfur cluster binding"/>
    <property type="evidence" value="ECO:0007669"/>
    <property type="project" value="UniProtKB-UniRule"/>
</dbReference>
<dbReference type="SFLD" id="SFLDG01065">
    <property type="entry name" value="anaerobic_coproporphyrinogen-I"/>
    <property type="match status" value="1"/>
</dbReference>
<dbReference type="OrthoDB" id="9808022at2"/>
<evidence type="ECO:0000256" key="2">
    <source>
        <dbReference type="ARBA" id="ARBA00017228"/>
    </source>
</evidence>
<evidence type="ECO:0000256" key="9">
    <source>
        <dbReference type="RuleBase" id="RU364116"/>
    </source>
</evidence>
<evidence type="ECO:0000259" key="10">
    <source>
        <dbReference type="PROSITE" id="PS51918"/>
    </source>
</evidence>
<dbReference type="PROSITE" id="PS51918">
    <property type="entry name" value="RADICAL_SAM"/>
    <property type="match status" value="1"/>
</dbReference>
<dbReference type="SUPFAM" id="SSF102114">
    <property type="entry name" value="Radical SAM enzymes"/>
    <property type="match status" value="1"/>
</dbReference>
<keyword evidence="9" id="KW-0004">4Fe-4S</keyword>
<sequence length="385" mass="44263">MKNNNQLGIYIHIPFCVQKCIYCDFLSAPANEETKYSYVHALIKEIEKTSKDFKDRDVNSIFFGGGTPSTLDPILIVEIMDALRTHFQINEFAEVSLECNPGTLDEDKAYIYRNAGINRISFGLQSVNNDELKMLGRIHSFEEFRDSFRLARNYGFNNINIDIMTGLPGQTKESLEKTLKTVLAFKPEHISAYGLILEEGTKLFENINNYPSIPSDEDDRDMYELGRAQITKAKLRQYEISNYAKKGYECIHNLKYWNREEYLGFGIGAASFVNETRYLNTRDINAYMDALNKKDMKLESIRENVEKLDINDAKEEFVFLGLRKTDGISLEDYKERFGEDINKQYEKEIASNVEKGLLVLEGDRMKLTRTGVDISNSVMADFIIG</sequence>
<evidence type="ECO:0000256" key="1">
    <source>
        <dbReference type="ARBA" id="ARBA00006100"/>
    </source>
</evidence>
<protein>
    <recommendedName>
        <fullName evidence="2 9">Heme chaperone HemW</fullName>
    </recommendedName>
</protein>
<comment type="similarity">
    <text evidence="1">Belongs to the anaerobic coproporphyrinogen-III oxidase family. HemW subfamily.</text>
</comment>
<dbReference type="PANTHER" id="PTHR13932">
    <property type="entry name" value="COPROPORPHYRINIGEN III OXIDASE"/>
    <property type="match status" value="1"/>
</dbReference>
<dbReference type="AlphaFoldDB" id="A0A1G9Z5C9"/>
<evidence type="ECO:0000313" key="11">
    <source>
        <dbReference type="EMBL" id="SDN15816.1"/>
    </source>
</evidence>
<evidence type="ECO:0000256" key="7">
    <source>
        <dbReference type="ARBA" id="ARBA00023014"/>
    </source>
</evidence>
<dbReference type="SFLD" id="SFLDG01082">
    <property type="entry name" value="B12-binding_domain_containing"/>
    <property type="match status" value="1"/>
</dbReference>
<dbReference type="GO" id="GO:0006779">
    <property type="term" value="P:porphyrin-containing compound biosynthetic process"/>
    <property type="evidence" value="ECO:0007669"/>
    <property type="project" value="InterPro"/>
</dbReference>
<dbReference type="InterPro" id="IPR010723">
    <property type="entry name" value="HemN_C"/>
</dbReference>
<organism evidence="11 12">
    <name type="scientific">Lachnospira pectinoschiza</name>
    <dbReference type="NCBI Taxonomy" id="28052"/>
    <lineage>
        <taxon>Bacteria</taxon>
        <taxon>Bacillati</taxon>
        <taxon>Bacillota</taxon>
        <taxon>Clostridia</taxon>
        <taxon>Lachnospirales</taxon>
        <taxon>Lachnospiraceae</taxon>
        <taxon>Lachnospira</taxon>
    </lineage>
</organism>
<dbReference type="GO" id="GO:0046872">
    <property type="term" value="F:metal ion binding"/>
    <property type="evidence" value="ECO:0007669"/>
    <property type="project" value="UniProtKB-UniRule"/>
</dbReference>
<accession>A0A1G9Z5C9</accession>
<evidence type="ECO:0000256" key="5">
    <source>
        <dbReference type="ARBA" id="ARBA00022723"/>
    </source>
</evidence>